<evidence type="ECO:0000313" key="2">
    <source>
        <dbReference type="Proteomes" id="UP001175211"/>
    </source>
</evidence>
<dbReference type="GeneID" id="85352683"/>
<protein>
    <submittedName>
        <fullName evidence="1">Uncharacterized protein</fullName>
    </submittedName>
</protein>
<evidence type="ECO:0000313" key="1">
    <source>
        <dbReference type="EMBL" id="KAK0470392.1"/>
    </source>
</evidence>
<dbReference type="AlphaFoldDB" id="A0AA39NR92"/>
<name>A0AA39NR92_ARMTA</name>
<sequence length="183" mass="20994">MFPGSALILMDRVMANLLEQGYAMLYVRVMGLDEESHTFTDEDDYDGEREIRIWMTLVLYLNHVSQIFIIEKQIWWWTEEDVGNETWHERAASSALHHPTLSPPPKSSIGSYYQPQVPNIPRLRESPIFDMGESYPSLPHPGPSTSCRTTIWHIPQFSTLGYPVAAPVFGQRLTSSGDLVWRN</sequence>
<dbReference type="EMBL" id="JAUEPS010000001">
    <property type="protein sequence ID" value="KAK0470392.1"/>
    <property type="molecule type" value="Genomic_DNA"/>
</dbReference>
<accession>A0AA39NR92</accession>
<proteinExistence type="predicted"/>
<gene>
    <name evidence="1" type="ORF">EV420DRAFT_1473444</name>
</gene>
<dbReference type="RefSeq" id="XP_060340185.1">
    <property type="nucleotide sequence ID" value="XM_060469135.1"/>
</dbReference>
<dbReference type="Proteomes" id="UP001175211">
    <property type="component" value="Unassembled WGS sequence"/>
</dbReference>
<reference evidence="1" key="1">
    <citation type="submission" date="2023-06" db="EMBL/GenBank/DDBJ databases">
        <authorList>
            <consortium name="Lawrence Berkeley National Laboratory"/>
            <person name="Ahrendt S."/>
            <person name="Sahu N."/>
            <person name="Indic B."/>
            <person name="Wong-Bajracharya J."/>
            <person name="Merenyi Z."/>
            <person name="Ke H.-M."/>
            <person name="Monk M."/>
            <person name="Kocsube S."/>
            <person name="Drula E."/>
            <person name="Lipzen A."/>
            <person name="Balint B."/>
            <person name="Henrissat B."/>
            <person name="Andreopoulos B."/>
            <person name="Martin F.M."/>
            <person name="Harder C.B."/>
            <person name="Rigling D."/>
            <person name="Ford K.L."/>
            <person name="Foster G.D."/>
            <person name="Pangilinan J."/>
            <person name="Papanicolaou A."/>
            <person name="Barry K."/>
            <person name="LaButti K."/>
            <person name="Viragh M."/>
            <person name="Koriabine M."/>
            <person name="Yan M."/>
            <person name="Riley R."/>
            <person name="Champramary S."/>
            <person name="Plett K.L."/>
            <person name="Tsai I.J."/>
            <person name="Slot J."/>
            <person name="Sipos G."/>
            <person name="Plett J."/>
            <person name="Nagy L.G."/>
            <person name="Grigoriev I.V."/>
        </authorList>
    </citation>
    <scope>NUCLEOTIDE SEQUENCE</scope>
    <source>
        <strain evidence="1">CCBAS 213</strain>
    </source>
</reference>
<comment type="caution">
    <text evidence="1">The sequence shown here is derived from an EMBL/GenBank/DDBJ whole genome shotgun (WGS) entry which is preliminary data.</text>
</comment>
<keyword evidence="2" id="KW-1185">Reference proteome</keyword>
<organism evidence="1 2">
    <name type="scientific">Armillaria tabescens</name>
    <name type="common">Ringless honey mushroom</name>
    <name type="synonym">Agaricus tabescens</name>
    <dbReference type="NCBI Taxonomy" id="1929756"/>
    <lineage>
        <taxon>Eukaryota</taxon>
        <taxon>Fungi</taxon>
        <taxon>Dikarya</taxon>
        <taxon>Basidiomycota</taxon>
        <taxon>Agaricomycotina</taxon>
        <taxon>Agaricomycetes</taxon>
        <taxon>Agaricomycetidae</taxon>
        <taxon>Agaricales</taxon>
        <taxon>Marasmiineae</taxon>
        <taxon>Physalacriaceae</taxon>
        <taxon>Desarmillaria</taxon>
    </lineage>
</organism>